<comment type="caution">
    <text evidence="1">The sequence shown here is derived from an EMBL/GenBank/DDBJ whole genome shotgun (WGS) entry which is preliminary data.</text>
</comment>
<dbReference type="EMBL" id="LCTW02000117">
    <property type="protein sequence ID" value="KXX78513.1"/>
    <property type="molecule type" value="Genomic_DNA"/>
</dbReference>
<name>A0A175W4C1_9PEZI</name>
<accession>A0A175W4C1</accession>
<dbReference type="Proteomes" id="UP000078237">
    <property type="component" value="Unassembled WGS sequence"/>
</dbReference>
<dbReference type="AlphaFoldDB" id="A0A175W4C1"/>
<evidence type="ECO:0000313" key="2">
    <source>
        <dbReference type="Proteomes" id="UP000078237"/>
    </source>
</evidence>
<dbReference type="VEuPathDB" id="FungiDB:MMYC01_206362"/>
<reference evidence="1 2" key="1">
    <citation type="journal article" date="2016" name="Genome Announc.">
        <title>Genome Sequence of Madurella mycetomatis mm55, Isolated from a Human Mycetoma Case in Sudan.</title>
        <authorList>
            <person name="Smit S."/>
            <person name="Derks M.F."/>
            <person name="Bervoets S."/>
            <person name="Fahal A."/>
            <person name="van Leeuwen W."/>
            <person name="van Belkum A."/>
            <person name="van de Sande W.W."/>
        </authorList>
    </citation>
    <scope>NUCLEOTIDE SEQUENCE [LARGE SCALE GENOMIC DNA]</scope>
    <source>
        <strain evidence="2">mm55</strain>
    </source>
</reference>
<proteinExistence type="predicted"/>
<protein>
    <submittedName>
        <fullName evidence="1">Uncharacterized protein</fullName>
    </submittedName>
</protein>
<keyword evidence="2" id="KW-1185">Reference proteome</keyword>
<organism evidence="1 2">
    <name type="scientific">Madurella mycetomatis</name>
    <dbReference type="NCBI Taxonomy" id="100816"/>
    <lineage>
        <taxon>Eukaryota</taxon>
        <taxon>Fungi</taxon>
        <taxon>Dikarya</taxon>
        <taxon>Ascomycota</taxon>
        <taxon>Pezizomycotina</taxon>
        <taxon>Sordariomycetes</taxon>
        <taxon>Sordariomycetidae</taxon>
        <taxon>Sordariales</taxon>
        <taxon>Sordariales incertae sedis</taxon>
        <taxon>Madurella</taxon>
    </lineage>
</organism>
<sequence>MLNVAVPLYALAQYLQLDALCKDIASRMLLFNQKDANDTQHQCESSMADTRLTRLRTFSMDNFIKLAKAAYNIPNFGPNSVRETSIRTPFPYTFNRYPTAEGQQVKSTESVG</sequence>
<evidence type="ECO:0000313" key="1">
    <source>
        <dbReference type="EMBL" id="KXX78513.1"/>
    </source>
</evidence>
<gene>
    <name evidence="1" type="ORF">MMYC01_206362</name>
</gene>